<evidence type="ECO:0008006" key="6">
    <source>
        <dbReference type="Google" id="ProtNLM"/>
    </source>
</evidence>
<dbReference type="InterPro" id="IPR021896">
    <property type="entry name" value="THAP9-like_HTH"/>
</dbReference>
<gene>
    <name evidence="5" type="ORF">B5V51_12033</name>
</gene>
<dbReference type="STRING" id="7102.A0A2A4JUC7"/>
<dbReference type="InterPro" id="IPR048366">
    <property type="entry name" value="TNP-like_GBD"/>
</dbReference>
<sequence length="846" mass="97388">MYVTSKGIKRLRKTAVPNVVDMTPRDLGVIEILDNGGDTEVCCSSSMVNTEIEKKFKSPTTSLSTGSILDTPRKVRVKSELQKCRKRLLNKDKVIDNLRKKNTRLVKKTISLKNAVKVLTKRFKLDSNLSQDLDMYVKPTELFNLNCLNTVTKKKRCLKYPPVVRKFALTLHFYSTAAYRYLRKMYNTCLPHTNTIYSWYKSVEAKPGFTQESFDRLSEKVKMSNKILLCSLVVDEMSIRQQKIWTGKQYEGLVDIGIDSNDSNQIATQAYVFLLVSVNESWKIPIAYFFINSFTAENKSNLIKIALSKCHTVGIKVISLTFDGCKTNLSAMKLLGCNMDDAHNLKPFFKHPTADYDVFVFLDACHMIKLMRNLFESKKIIYNKDNNQIKWRLVEDLHKVQEKHKLHLANKLTQKHIWFKNSIMKVKLATQLLSRSVANAITFCDTELNIPNFTNSGPTTEFILVLNNLFDILNSRNFNCGGFKRPISSMTSNDVFRFFQTAKSYLLSLFVKVQRKRTVKKKGEKIVTFSEERVYVYNCQANTGVIGLLVCIESVQRLYTSYVETGYLRFIIAYKFSQDHVELFFGNIRSQGGFNNNPNSRQFKSAYKKLLMHLELSSKFTGNSVPLENVPILNCGTTVSNMNNTSIGYRYEIENEYLPDEDSSYETYQNNCDILSDSLNNSNSQYVCQIIGYIAGFVVRYILKKIKCDTCNDSVLARSKLWFHKLIDIKDFGGLCYASEDVYTVCKKTEEIIRREQRINSNKNTTKGYLCSLVLKHISHLNIFPGIDIHSRQQPALFNHKISLIKAIIEKFIDVRLHYIAKKTTEDLKCNSKRQLFNKLNLFQGN</sequence>
<evidence type="ECO:0000259" key="4">
    <source>
        <dbReference type="Pfam" id="PF21789"/>
    </source>
</evidence>
<dbReference type="EMBL" id="NWSH01000621">
    <property type="protein sequence ID" value="PCG75234.1"/>
    <property type="molecule type" value="Genomic_DNA"/>
</dbReference>
<evidence type="ECO:0000259" key="2">
    <source>
        <dbReference type="Pfam" id="PF21787"/>
    </source>
</evidence>
<dbReference type="InterPro" id="IPR048365">
    <property type="entry name" value="TNP-like_RNaseH_N"/>
</dbReference>
<accession>A0A2A4JUC7</accession>
<name>A0A2A4JUC7_HELVI</name>
<evidence type="ECO:0000259" key="1">
    <source>
        <dbReference type="Pfam" id="PF12017"/>
    </source>
</evidence>
<feature type="domain" description="Transposable element P transposase-like GTP-binding insertion" evidence="3">
    <location>
        <begin position="365"/>
        <end position="486"/>
    </location>
</feature>
<comment type="caution">
    <text evidence="5">The sequence shown here is derived from an EMBL/GenBank/DDBJ whole genome shotgun (WGS) entry which is preliminary data.</text>
</comment>
<dbReference type="Pfam" id="PF21789">
    <property type="entry name" value="TNP-like_RNaseH_C"/>
    <property type="match status" value="1"/>
</dbReference>
<dbReference type="Pfam" id="PF21787">
    <property type="entry name" value="TNP-like_RNaseH_N"/>
    <property type="match status" value="1"/>
</dbReference>
<dbReference type="InterPro" id="IPR048367">
    <property type="entry name" value="TNP-like_RNaseH_C"/>
</dbReference>
<dbReference type="Pfam" id="PF21788">
    <property type="entry name" value="TNP-like_GBD"/>
    <property type="match status" value="1"/>
</dbReference>
<dbReference type="PANTHER" id="PTHR47577">
    <property type="entry name" value="THAP DOMAIN-CONTAINING PROTEIN 6"/>
    <property type="match status" value="1"/>
</dbReference>
<proteinExistence type="predicted"/>
<evidence type="ECO:0000313" key="5">
    <source>
        <dbReference type="EMBL" id="PCG75234.1"/>
    </source>
</evidence>
<dbReference type="PANTHER" id="PTHR47577:SF2">
    <property type="entry name" value="THAP DOMAIN CONTAINING 9"/>
    <property type="match status" value="1"/>
</dbReference>
<dbReference type="AlphaFoldDB" id="A0A2A4JUC7"/>
<feature type="domain" description="Transposable element P transposase-like RNase H" evidence="2">
    <location>
        <begin position="205"/>
        <end position="336"/>
    </location>
</feature>
<reference evidence="5" key="1">
    <citation type="submission" date="2017-09" db="EMBL/GenBank/DDBJ databases">
        <title>Contemporary evolution of a Lepidopteran species, Heliothis virescens, in response to modern agricultural practices.</title>
        <authorList>
            <person name="Fritz M.L."/>
            <person name="Deyonke A.M."/>
            <person name="Papanicolaou A."/>
            <person name="Micinski S."/>
            <person name="Westbrook J."/>
            <person name="Gould F."/>
        </authorList>
    </citation>
    <scope>NUCLEOTIDE SEQUENCE [LARGE SCALE GENOMIC DNA]</scope>
    <source>
        <strain evidence="5">HvINT-</strain>
        <tissue evidence="5">Whole body</tissue>
    </source>
</reference>
<dbReference type="Pfam" id="PF12017">
    <property type="entry name" value="Tnp_P_element"/>
    <property type="match status" value="1"/>
</dbReference>
<protein>
    <recommendedName>
        <fullName evidence="6">THAP-type domain-containing protein</fullName>
    </recommendedName>
</protein>
<feature type="domain" description="Transposable element P transposase-like RNase H C-terminal" evidence="4">
    <location>
        <begin position="574"/>
        <end position="608"/>
    </location>
</feature>
<organism evidence="5">
    <name type="scientific">Heliothis virescens</name>
    <name type="common">Tobacco budworm moth</name>
    <dbReference type="NCBI Taxonomy" id="7102"/>
    <lineage>
        <taxon>Eukaryota</taxon>
        <taxon>Metazoa</taxon>
        <taxon>Ecdysozoa</taxon>
        <taxon>Arthropoda</taxon>
        <taxon>Hexapoda</taxon>
        <taxon>Insecta</taxon>
        <taxon>Pterygota</taxon>
        <taxon>Neoptera</taxon>
        <taxon>Endopterygota</taxon>
        <taxon>Lepidoptera</taxon>
        <taxon>Glossata</taxon>
        <taxon>Ditrysia</taxon>
        <taxon>Noctuoidea</taxon>
        <taxon>Noctuidae</taxon>
        <taxon>Heliothinae</taxon>
        <taxon>Heliothis</taxon>
    </lineage>
</organism>
<evidence type="ECO:0000259" key="3">
    <source>
        <dbReference type="Pfam" id="PF21788"/>
    </source>
</evidence>
<feature type="domain" description="THAP9-like helix-turn-helix" evidence="1">
    <location>
        <begin position="149"/>
        <end position="199"/>
    </location>
</feature>